<keyword evidence="2" id="KW-0378">Hydrolase</keyword>
<organism evidence="2">
    <name type="scientific">Stephanosphaera pluvialis</name>
    <dbReference type="NCBI Taxonomy" id="51712"/>
    <lineage>
        <taxon>Eukaryota</taxon>
        <taxon>Viridiplantae</taxon>
        <taxon>Chlorophyta</taxon>
        <taxon>core chlorophytes</taxon>
        <taxon>Chlorophyceae</taxon>
        <taxon>CS clade</taxon>
        <taxon>Chlamydomonadales</taxon>
        <taxon>Haematococcaceae</taxon>
        <taxon>Stephanosphaera</taxon>
    </lineage>
</organism>
<dbReference type="GO" id="GO:0005739">
    <property type="term" value="C:mitochondrion"/>
    <property type="evidence" value="ECO:0007669"/>
    <property type="project" value="UniProtKB-ARBA"/>
</dbReference>
<geneLocation type="chloroplast" evidence="2"/>
<protein>
    <submittedName>
        <fullName evidence="2">Putative LAGLIDADG homing endonuclease</fullName>
    </submittedName>
</protein>
<feature type="domain" description="Homing endonuclease LAGLIDADG" evidence="1">
    <location>
        <begin position="34"/>
        <end position="134"/>
    </location>
</feature>
<gene>
    <name evidence="2" type="primary">orf160</name>
</gene>
<evidence type="ECO:0000313" key="2">
    <source>
        <dbReference type="EMBL" id="ALO21698.1"/>
    </source>
</evidence>
<dbReference type="AlphaFoldDB" id="A0A0S2IDM6"/>
<dbReference type="InterPro" id="IPR004860">
    <property type="entry name" value="LAGLIDADG_dom"/>
</dbReference>
<keyword evidence="2" id="KW-0255">Endonuclease</keyword>
<dbReference type="Gene3D" id="3.10.28.10">
    <property type="entry name" value="Homing endonucleases"/>
    <property type="match status" value="1"/>
</dbReference>
<evidence type="ECO:0000259" key="1">
    <source>
        <dbReference type="Pfam" id="PF00961"/>
    </source>
</evidence>
<accession>A0A0S2IDM6</accession>
<name>A0A0S2IDM6_9CHLO</name>
<proteinExistence type="predicted"/>
<dbReference type="InterPro" id="IPR051289">
    <property type="entry name" value="LAGLIDADG_Endonuclease"/>
</dbReference>
<dbReference type="Pfam" id="PF00961">
    <property type="entry name" value="LAGLIDADG_1"/>
    <property type="match status" value="1"/>
</dbReference>
<dbReference type="PANTHER" id="PTHR36181">
    <property type="entry name" value="INTRON-ENCODED ENDONUCLEASE AI3-RELATED"/>
    <property type="match status" value="1"/>
</dbReference>
<dbReference type="PANTHER" id="PTHR36181:SF4">
    <property type="entry name" value="LAGLIDADG ENDONUCLEASE"/>
    <property type="match status" value="1"/>
</dbReference>
<keyword evidence="2" id="KW-0150">Chloroplast</keyword>
<dbReference type="SUPFAM" id="SSF55608">
    <property type="entry name" value="Homing endonucleases"/>
    <property type="match status" value="1"/>
</dbReference>
<dbReference type="EMBL" id="KT625383">
    <property type="protein sequence ID" value="ALO21698.1"/>
    <property type="molecule type" value="Genomic_DNA"/>
</dbReference>
<sequence>MPSRGRIWGGYTVILTIKTQKMTQTNEKLDPQWIVGFVDGEGCFFVGVIKNSTMTNGYQIQAEFTVVQHHRDIQVLHALKDYFQCGSVSVNHGDRYHWRVKNLKNFNEIIIPFFEKHKLKTKRRVEFERFRTICLRMGRGEHLTPEGFIEIRKLAKNLRV</sequence>
<dbReference type="InterPro" id="IPR027434">
    <property type="entry name" value="Homing_endonucl"/>
</dbReference>
<reference evidence="2" key="1">
    <citation type="journal article" date="2015" name="BMC Evol. Biol.">
        <title>Chloroplast phylogenomic analysis of chlorophyte green algae identifies a novel lineage sister to the Sphaeropleales (Chlorophyceae).</title>
        <authorList>
            <person name="Lemieux C."/>
            <person name="Vincent A.T."/>
            <person name="Labarre A."/>
            <person name="Otis C."/>
            <person name="Turmel M."/>
        </authorList>
    </citation>
    <scope>NUCLEOTIDE SEQUENCE</scope>
</reference>
<keyword evidence="2" id="KW-0540">Nuclease</keyword>
<dbReference type="GO" id="GO:0004519">
    <property type="term" value="F:endonuclease activity"/>
    <property type="evidence" value="ECO:0007669"/>
    <property type="project" value="UniProtKB-KW"/>
</dbReference>
<keyword evidence="2" id="KW-0934">Plastid</keyword>